<dbReference type="PANTHER" id="PTHR13162">
    <property type="entry name" value="CCR4-NOT TRANSCRIPTION COMPLEX"/>
    <property type="match status" value="1"/>
</dbReference>
<dbReference type="PANTHER" id="PTHR13162:SF8">
    <property type="entry name" value="CCR4-NOT TRANSCRIPTION COMPLEX SUBUNIT 1"/>
    <property type="match status" value="1"/>
</dbReference>
<dbReference type="InterPro" id="IPR040398">
    <property type="entry name" value="Not1"/>
</dbReference>
<name>A0A482XK26_LAOST</name>
<gene>
    <name evidence="2" type="ORF">LSTR_LSTR016947</name>
</gene>
<dbReference type="Gene3D" id="1.25.40.180">
    <property type="match status" value="1"/>
</dbReference>
<dbReference type="STRING" id="195883.A0A482XK26"/>
<dbReference type="GO" id="GO:0000932">
    <property type="term" value="C:P-body"/>
    <property type="evidence" value="ECO:0007669"/>
    <property type="project" value="TreeGrafter"/>
</dbReference>
<dbReference type="InterPro" id="IPR032191">
    <property type="entry name" value="CNOT1_CAF1_bind"/>
</dbReference>
<keyword evidence="3" id="KW-1185">Reference proteome</keyword>
<dbReference type="Pfam" id="PF16415">
    <property type="entry name" value="CNOT1_CAF1_bind"/>
    <property type="match status" value="1"/>
</dbReference>
<evidence type="ECO:0000259" key="1">
    <source>
        <dbReference type="Pfam" id="PF16415"/>
    </source>
</evidence>
<dbReference type="GO" id="GO:0017148">
    <property type="term" value="P:negative regulation of translation"/>
    <property type="evidence" value="ECO:0007669"/>
    <property type="project" value="InterPro"/>
</dbReference>
<dbReference type="GO" id="GO:0000288">
    <property type="term" value="P:nuclear-transcribed mRNA catabolic process, deadenylation-dependent decay"/>
    <property type="evidence" value="ECO:0007669"/>
    <property type="project" value="TreeGrafter"/>
</dbReference>
<sequence length="128" mass="14714">MPLLLTKTTTTTSVMGARPSIANATNIDTLLVATEKDDKLIVPPEAMQDKVAFIFNNLSQLNLPEKCDELRDLVTEEYFPWISQYLVMKRASIELNFHTLYSNFLDVLKINDVKKMVLVETYRNIRMT</sequence>
<comment type="caution">
    <text evidence="2">The sequence shown here is derived from an EMBL/GenBank/DDBJ whole genome shotgun (WGS) entry which is preliminary data.</text>
</comment>
<evidence type="ECO:0000313" key="3">
    <source>
        <dbReference type="Proteomes" id="UP000291343"/>
    </source>
</evidence>
<reference evidence="2 3" key="1">
    <citation type="journal article" date="2017" name="Gigascience">
        <title>Genome sequence of the small brown planthopper, Laodelphax striatellus.</title>
        <authorList>
            <person name="Zhu J."/>
            <person name="Jiang F."/>
            <person name="Wang X."/>
            <person name="Yang P."/>
            <person name="Bao Y."/>
            <person name="Zhao W."/>
            <person name="Wang W."/>
            <person name="Lu H."/>
            <person name="Wang Q."/>
            <person name="Cui N."/>
            <person name="Li J."/>
            <person name="Chen X."/>
            <person name="Luo L."/>
            <person name="Yu J."/>
            <person name="Kang L."/>
            <person name="Cui F."/>
        </authorList>
    </citation>
    <scope>NUCLEOTIDE SEQUENCE [LARGE SCALE GENOMIC DNA]</scope>
    <source>
        <strain evidence="2">Lst14</strain>
    </source>
</reference>
<dbReference type="GO" id="GO:0060090">
    <property type="term" value="F:molecular adaptor activity"/>
    <property type="evidence" value="ECO:0007669"/>
    <property type="project" value="TreeGrafter"/>
</dbReference>
<dbReference type="AlphaFoldDB" id="A0A482XK26"/>
<feature type="domain" description="CCR4-NOT transcription complex subunit 1 CAF1-binding" evidence="1">
    <location>
        <begin position="42"/>
        <end position="126"/>
    </location>
</feature>
<accession>A0A482XK26</accession>
<dbReference type="OrthoDB" id="6626434at2759"/>
<dbReference type="SMR" id="A0A482XK26"/>
<evidence type="ECO:0000313" key="2">
    <source>
        <dbReference type="EMBL" id="RZF46183.1"/>
    </source>
</evidence>
<proteinExistence type="predicted"/>
<protein>
    <recommendedName>
        <fullName evidence="1">CCR4-NOT transcription complex subunit 1 CAF1-binding domain-containing protein</fullName>
    </recommendedName>
</protein>
<organism evidence="2 3">
    <name type="scientific">Laodelphax striatellus</name>
    <name type="common">Small brown planthopper</name>
    <name type="synonym">Delphax striatella</name>
    <dbReference type="NCBI Taxonomy" id="195883"/>
    <lineage>
        <taxon>Eukaryota</taxon>
        <taxon>Metazoa</taxon>
        <taxon>Ecdysozoa</taxon>
        <taxon>Arthropoda</taxon>
        <taxon>Hexapoda</taxon>
        <taxon>Insecta</taxon>
        <taxon>Pterygota</taxon>
        <taxon>Neoptera</taxon>
        <taxon>Paraneoptera</taxon>
        <taxon>Hemiptera</taxon>
        <taxon>Auchenorrhyncha</taxon>
        <taxon>Fulgoroidea</taxon>
        <taxon>Delphacidae</taxon>
        <taxon>Criomorphinae</taxon>
        <taxon>Laodelphax</taxon>
    </lineage>
</organism>
<dbReference type="EMBL" id="QKKF02006984">
    <property type="protein sequence ID" value="RZF46183.1"/>
    <property type="molecule type" value="Genomic_DNA"/>
</dbReference>
<dbReference type="Proteomes" id="UP000291343">
    <property type="component" value="Unassembled WGS sequence"/>
</dbReference>
<dbReference type="InParanoid" id="A0A482XK26"/>
<dbReference type="GO" id="GO:0030015">
    <property type="term" value="C:CCR4-NOT core complex"/>
    <property type="evidence" value="ECO:0007669"/>
    <property type="project" value="InterPro"/>
</dbReference>